<protein>
    <submittedName>
        <fullName evidence="1">Uncharacterized protein</fullName>
    </submittedName>
</protein>
<dbReference type="GeneID" id="85437446"/>
<gene>
    <name evidence="1" type="ORF">LY79DRAFT_47030</name>
</gene>
<organism evidence="1 2">
    <name type="scientific">Colletotrichum navitas</name>
    <dbReference type="NCBI Taxonomy" id="681940"/>
    <lineage>
        <taxon>Eukaryota</taxon>
        <taxon>Fungi</taxon>
        <taxon>Dikarya</taxon>
        <taxon>Ascomycota</taxon>
        <taxon>Pezizomycotina</taxon>
        <taxon>Sordariomycetes</taxon>
        <taxon>Hypocreomycetidae</taxon>
        <taxon>Glomerellales</taxon>
        <taxon>Glomerellaceae</taxon>
        <taxon>Colletotrichum</taxon>
        <taxon>Colletotrichum graminicola species complex</taxon>
    </lineage>
</organism>
<evidence type="ECO:0000313" key="2">
    <source>
        <dbReference type="Proteomes" id="UP001230504"/>
    </source>
</evidence>
<dbReference type="Proteomes" id="UP001230504">
    <property type="component" value="Unassembled WGS sequence"/>
</dbReference>
<evidence type="ECO:0000313" key="1">
    <source>
        <dbReference type="EMBL" id="KAK1570204.1"/>
    </source>
</evidence>
<comment type="caution">
    <text evidence="1">The sequence shown here is derived from an EMBL/GenBank/DDBJ whole genome shotgun (WGS) entry which is preliminary data.</text>
</comment>
<dbReference type="RefSeq" id="XP_060408355.1">
    <property type="nucleotide sequence ID" value="XM_060553206.1"/>
</dbReference>
<accession>A0AAD8PMR7</accession>
<keyword evidence="2" id="KW-1185">Reference proteome</keyword>
<reference evidence="1" key="1">
    <citation type="submission" date="2021-06" db="EMBL/GenBank/DDBJ databases">
        <title>Comparative genomics, transcriptomics and evolutionary studies reveal genomic signatures of adaptation to plant cell wall in hemibiotrophic fungi.</title>
        <authorList>
            <consortium name="DOE Joint Genome Institute"/>
            <person name="Baroncelli R."/>
            <person name="Diaz J.F."/>
            <person name="Benocci T."/>
            <person name="Peng M."/>
            <person name="Battaglia E."/>
            <person name="Haridas S."/>
            <person name="Andreopoulos W."/>
            <person name="Labutti K."/>
            <person name="Pangilinan J."/>
            <person name="Floch G.L."/>
            <person name="Makela M.R."/>
            <person name="Henrissat B."/>
            <person name="Grigoriev I.V."/>
            <person name="Crouch J.A."/>
            <person name="De Vries R.P."/>
            <person name="Sukno S.A."/>
            <person name="Thon M.R."/>
        </authorList>
    </citation>
    <scope>NUCLEOTIDE SEQUENCE</scope>
    <source>
        <strain evidence="1">CBS 125086</strain>
    </source>
</reference>
<sequence>MCLNNSSLKLCGDSISYYASKPKKQRGFRWCVRTRATILFQLYCRRHLPSDADQNPFKNELIPCLRVKCNILAHEPAWAFVVPYFDSLVRHYATKWVTEARNGSLVTWCQVSGWQWDENKTSGWVGVDAVEAWMRRELRKTDWWQRGRAHDKRLGLLV</sequence>
<name>A0AAD8PMR7_9PEZI</name>
<dbReference type="AlphaFoldDB" id="A0AAD8PMR7"/>
<proteinExistence type="predicted"/>
<dbReference type="EMBL" id="JAHLJV010000109">
    <property type="protein sequence ID" value="KAK1570204.1"/>
    <property type="molecule type" value="Genomic_DNA"/>
</dbReference>